<name>A0A1J0KUT4_9GAMM</name>
<dbReference type="InterPro" id="IPR051084">
    <property type="entry name" value="H+-coupled_symporters"/>
</dbReference>
<keyword evidence="5 9" id="KW-0812">Transmembrane</keyword>
<dbReference type="GO" id="GO:0015293">
    <property type="term" value="F:symporter activity"/>
    <property type="evidence" value="ECO:0007669"/>
    <property type="project" value="UniProtKB-KW"/>
</dbReference>
<dbReference type="InterPro" id="IPR020846">
    <property type="entry name" value="MFS_dom"/>
</dbReference>
<dbReference type="AlphaFoldDB" id="A0A1J0KUT4"/>
<keyword evidence="7 9" id="KW-1133">Transmembrane helix</keyword>
<sequence>MLLSSVVRTLKSSFGNIIEWYDFSLYGYFATIIAIQFFPSNNHWISLMAAFGAFGVGFIARPVGSILFGYIGDKVGRHYAMNISITLMSISTMAVAFLPTSKQIGLFAPLLLIMIRLLQGLSAGGQFGNLLTITAEDKALKYRGLSLGIAYSTSVVGYLIAAGVSYGLFSLLPKEDQSWAWRIPFALSFILLIIHLFLRENDKGEVNNAPREKTPVQILLKHYSNRLILIVVLSTCTGGLYFLVVTYMVSYMETELGLSISTALGVSTLGLIGICILTPLFGFLSDIIGRKRFHIAAYLIVSLIMIPLVLIMHLQNIYIISISVFLLAVTTALTQGASNPYFTEVFPPQVRAIGCSIGLGFGNAISGFMPMIATYVMGVTSSIIGLSMLLVLICSIGLLVAVVIPSQQAEVRRINSIKIS</sequence>
<feature type="transmembrane region" description="Helical" evidence="9">
    <location>
        <begin position="20"/>
        <end position="38"/>
    </location>
</feature>
<feature type="transmembrane region" description="Helical" evidence="9">
    <location>
        <begin position="104"/>
        <end position="124"/>
    </location>
</feature>
<dbReference type="STRING" id="1542390.KX01_309"/>
<feature type="transmembrane region" description="Helical" evidence="9">
    <location>
        <begin position="383"/>
        <end position="404"/>
    </location>
</feature>
<dbReference type="GO" id="GO:0005886">
    <property type="term" value="C:plasma membrane"/>
    <property type="evidence" value="ECO:0007669"/>
    <property type="project" value="UniProtKB-SubCell"/>
</dbReference>
<dbReference type="InterPro" id="IPR011701">
    <property type="entry name" value="MFS"/>
</dbReference>
<comment type="subcellular location">
    <subcellularLocation>
        <location evidence="1">Cell membrane</location>
        <topology evidence="1">Multi-pass membrane protein</topology>
    </subcellularLocation>
</comment>
<feature type="transmembrane region" description="Helical" evidence="9">
    <location>
        <begin position="256"/>
        <end position="281"/>
    </location>
</feature>
<feature type="transmembrane region" description="Helical" evidence="9">
    <location>
        <begin position="179"/>
        <end position="198"/>
    </location>
</feature>
<dbReference type="OrthoDB" id="3690818at2"/>
<dbReference type="PROSITE" id="PS00217">
    <property type="entry name" value="SUGAR_TRANSPORT_2"/>
    <property type="match status" value="1"/>
</dbReference>
<evidence type="ECO:0000256" key="9">
    <source>
        <dbReference type="SAM" id="Phobius"/>
    </source>
</evidence>
<evidence type="ECO:0000256" key="3">
    <source>
        <dbReference type="ARBA" id="ARBA00022448"/>
    </source>
</evidence>
<evidence type="ECO:0000256" key="2">
    <source>
        <dbReference type="ARBA" id="ARBA00008240"/>
    </source>
</evidence>
<proteinExistence type="inferred from homology"/>
<dbReference type="InterPro" id="IPR036259">
    <property type="entry name" value="MFS_trans_sf"/>
</dbReference>
<evidence type="ECO:0000259" key="10">
    <source>
        <dbReference type="PROSITE" id="PS50850"/>
    </source>
</evidence>
<dbReference type="Pfam" id="PF07690">
    <property type="entry name" value="MFS_1"/>
    <property type="match status" value="1"/>
</dbReference>
<dbReference type="Proteomes" id="UP000182521">
    <property type="component" value="Chromosome"/>
</dbReference>
<keyword evidence="12" id="KW-1185">Reference proteome</keyword>
<feature type="domain" description="Major facilitator superfamily (MFS) profile" evidence="10">
    <location>
        <begin position="8"/>
        <end position="409"/>
    </location>
</feature>
<keyword evidence="4" id="KW-1003">Cell membrane</keyword>
<evidence type="ECO:0000256" key="1">
    <source>
        <dbReference type="ARBA" id="ARBA00004651"/>
    </source>
</evidence>
<dbReference type="PANTHER" id="PTHR43528">
    <property type="entry name" value="ALPHA-KETOGLUTARATE PERMEASE"/>
    <property type="match status" value="1"/>
</dbReference>
<gene>
    <name evidence="11" type="ORF">KX01_309</name>
</gene>
<organism evidence="11 12">
    <name type="scientific">Francisella frigiditurris</name>
    <dbReference type="NCBI Taxonomy" id="1542390"/>
    <lineage>
        <taxon>Bacteria</taxon>
        <taxon>Pseudomonadati</taxon>
        <taxon>Pseudomonadota</taxon>
        <taxon>Gammaproteobacteria</taxon>
        <taxon>Thiotrichales</taxon>
        <taxon>Francisellaceae</taxon>
        <taxon>Francisella</taxon>
    </lineage>
</organism>
<evidence type="ECO:0000256" key="4">
    <source>
        <dbReference type="ARBA" id="ARBA00022475"/>
    </source>
</evidence>
<dbReference type="EMBL" id="CP009654">
    <property type="protein sequence ID" value="APC97576.1"/>
    <property type="molecule type" value="Genomic_DNA"/>
</dbReference>
<keyword evidence="3" id="KW-0813">Transport</keyword>
<reference evidence="12" key="1">
    <citation type="submission" date="2014-10" db="EMBL/GenBank/DDBJ databases">
        <authorList>
            <person name="Kuske C.R."/>
            <person name="Challacombe J.F."/>
            <person name="Daligault H.E."/>
            <person name="Davenport K.W."/>
            <person name="Johnson S.L."/>
            <person name="Siddaramappa S."/>
            <person name="Petersen J.M."/>
        </authorList>
    </citation>
    <scope>NUCLEOTIDE SEQUENCE [LARGE SCALE GENOMIC DNA]</scope>
    <source>
        <strain evidence="12">CA97-1460</strain>
    </source>
</reference>
<feature type="transmembrane region" description="Helical" evidence="9">
    <location>
        <begin position="145"/>
        <end position="167"/>
    </location>
</feature>
<comment type="similarity">
    <text evidence="2">Belongs to the major facilitator superfamily. Metabolite:H+ Symporter (MHS) family (TC 2.A.1.6) family.</text>
</comment>
<dbReference type="KEGG" id="frc:KX01_309"/>
<accession>A0A1J0KUT4</accession>
<feature type="transmembrane region" description="Helical" evidence="9">
    <location>
        <begin position="44"/>
        <end position="72"/>
    </location>
</feature>
<feature type="transmembrane region" description="Helical" evidence="9">
    <location>
        <begin position="350"/>
        <end position="377"/>
    </location>
</feature>
<evidence type="ECO:0000256" key="7">
    <source>
        <dbReference type="ARBA" id="ARBA00022989"/>
    </source>
</evidence>
<evidence type="ECO:0000256" key="8">
    <source>
        <dbReference type="ARBA" id="ARBA00023136"/>
    </source>
</evidence>
<evidence type="ECO:0000256" key="6">
    <source>
        <dbReference type="ARBA" id="ARBA00022847"/>
    </source>
</evidence>
<evidence type="ECO:0000313" key="11">
    <source>
        <dbReference type="EMBL" id="APC97576.1"/>
    </source>
</evidence>
<evidence type="ECO:0000313" key="12">
    <source>
        <dbReference type="Proteomes" id="UP000182521"/>
    </source>
</evidence>
<feature type="transmembrane region" description="Helical" evidence="9">
    <location>
        <begin position="317"/>
        <end position="338"/>
    </location>
</feature>
<keyword evidence="6" id="KW-0769">Symport</keyword>
<dbReference type="Gene3D" id="1.20.1250.20">
    <property type="entry name" value="MFS general substrate transporter like domains"/>
    <property type="match status" value="2"/>
</dbReference>
<dbReference type="PANTHER" id="PTHR43528:SF1">
    <property type="entry name" value="ALPHA-KETOGLUTARATE PERMEASE"/>
    <property type="match status" value="1"/>
</dbReference>
<dbReference type="PROSITE" id="PS50850">
    <property type="entry name" value="MFS"/>
    <property type="match status" value="1"/>
</dbReference>
<dbReference type="InterPro" id="IPR005829">
    <property type="entry name" value="Sugar_transporter_CS"/>
</dbReference>
<dbReference type="SUPFAM" id="SSF103473">
    <property type="entry name" value="MFS general substrate transporter"/>
    <property type="match status" value="1"/>
</dbReference>
<keyword evidence="8 9" id="KW-0472">Membrane</keyword>
<feature type="transmembrane region" description="Helical" evidence="9">
    <location>
        <begin position="227"/>
        <end position="250"/>
    </location>
</feature>
<protein>
    <submittedName>
        <fullName evidence="11">Sugar (And other) transporter family protein</fullName>
    </submittedName>
</protein>
<evidence type="ECO:0000256" key="5">
    <source>
        <dbReference type="ARBA" id="ARBA00022692"/>
    </source>
</evidence>
<feature type="transmembrane region" description="Helical" evidence="9">
    <location>
        <begin position="293"/>
        <end position="311"/>
    </location>
</feature>
<feature type="transmembrane region" description="Helical" evidence="9">
    <location>
        <begin position="79"/>
        <end position="98"/>
    </location>
</feature>